<dbReference type="Proteomes" id="UP000199405">
    <property type="component" value="Unassembled WGS sequence"/>
</dbReference>
<protein>
    <recommendedName>
        <fullName evidence="1">UPF0311 protein GA0070562_5190</fullName>
    </recommendedName>
</protein>
<reference evidence="2" key="2">
    <citation type="submission" date="2021-03" db="EMBL/GenBank/DDBJ databases">
        <title>X isolated from Micromonospora tulbaghiae.</title>
        <authorList>
            <person name="Stennett H.L."/>
        </authorList>
    </citation>
    <scope>NUCLEOTIDE SEQUENCE</scope>
    <source>
        <strain evidence="2">28M1-20</strain>
    </source>
</reference>
<reference evidence="3 4" key="1">
    <citation type="submission" date="2016-06" db="EMBL/GenBank/DDBJ databases">
        <authorList>
            <person name="Varghese N."/>
            <person name="Submissions Spin"/>
        </authorList>
    </citation>
    <scope>NUCLEOTIDE SEQUENCE [LARGE SCALE GENOMIC DNA]</scope>
    <source>
        <strain evidence="3 4">DSM 45142</strain>
    </source>
</reference>
<dbReference type="Proteomes" id="UP000669887">
    <property type="component" value="Unassembled WGS sequence"/>
</dbReference>
<dbReference type="Gene3D" id="2.40.160.20">
    <property type="match status" value="1"/>
</dbReference>
<evidence type="ECO:0000313" key="5">
    <source>
        <dbReference type="Proteomes" id="UP000669887"/>
    </source>
</evidence>
<comment type="caution">
    <text evidence="2">The sequence shown here is derived from an EMBL/GenBank/DDBJ whole genome shotgun (WGS) entry which is preliminary data.</text>
</comment>
<sequence>MSTRRPAGPGPLRALPVPGLEAAFEVEARLGALEDHGTTRAGHRRVVPIVGGRVTGLFEADILPGGADWQVVRPDGAIEIDTRYSARTADGGHVYIRTFGVRSGRPEVLDALLRGEEVDPAEYYFRLGVRLETSVPALAVLEQCVFVASAIREADRVRYTAYRVT</sequence>
<name>A0AAW4JLA9_9ACTN</name>
<dbReference type="EMBL" id="JAGFVQ010000007">
    <property type="protein sequence ID" value="MBO4139736.1"/>
    <property type="molecule type" value="Genomic_DNA"/>
</dbReference>
<dbReference type="HAMAP" id="MF_00775">
    <property type="entry name" value="UPF0311"/>
    <property type="match status" value="1"/>
</dbReference>
<dbReference type="PANTHER" id="PTHR37315">
    <property type="entry name" value="UPF0311 PROTEIN BLR7842"/>
    <property type="match status" value="1"/>
</dbReference>
<dbReference type="Pfam" id="PF11578">
    <property type="entry name" value="DUF3237"/>
    <property type="match status" value="1"/>
</dbReference>
<organism evidence="2 5">
    <name type="scientific">Micromonospora tulbaghiae</name>
    <dbReference type="NCBI Taxonomy" id="479978"/>
    <lineage>
        <taxon>Bacteria</taxon>
        <taxon>Bacillati</taxon>
        <taxon>Actinomycetota</taxon>
        <taxon>Actinomycetes</taxon>
        <taxon>Micromonosporales</taxon>
        <taxon>Micromonosporaceae</taxon>
        <taxon>Micromonospora</taxon>
    </lineage>
</organism>
<dbReference type="AlphaFoldDB" id="A0AAW4JLA9"/>
<accession>A0AAW4JLA9</accession>
<gene>
    <name evidence="3" type="ORF">GA0070562_5190</name>
    <name evidence="2" type="ORF">J5U46_06200</name>
</gene>
<comment type="similarity">
    <text evidence="1">Belongs to the UPF0311 family.</text>
</comment>
<evidence type="ECO:0000256" key="1">
    <source>
        <dbReference type="HAMAP-Rule" id="MF_00775"/>
    </source>
</evidence>
<evidence type="ECO:0000313" key="2">
    <source>
        <dbReference type="EMBL" id="MBO4139736.1"/>
    </source>
</evidence>
<proteinExistence type="inferred from homology"/>
<dbReference type="EMBL" id="FMCQ01000007">
    <property type="protein sequence ID" value="SCF01601.1"/>
    <property type="molecule type" value="Genomic_DNA"/>
</dbReference>
<evidence type="ECO:0000313" key="4">
    <source>
        <dbReference type="Proteomes" id="UP000199405"/>
    </source>
</evidence>
<evidence type="ECO:0000313" key="3">
    <source>
        <dbReference type="EMBL" id="SCF01601.1"/>
    </source>
</evidence>
<keyword evidence="4" id="KW-1185">Reference proteome</keyword>
<dbReference type="InterPro" id="IPR020915">
    <property type="entry name" value="UPF0311"/>
</dbReference>
<dbReference type="RefSeq" id="WP_091424950.1">
    <property type="nucleotide sequence ID" value="NZ_FMCQ01000007.1"/>
</dbReference>
<dbReference type="GeneID" id="93471896"/>
<dbReference type="PANTHER" id="PTHR37315:SF1">
    <property type="entry name" value="UPF0311 PROTEIN BLR7842"/>
    <property type="match status" value="1"/>
</dbReference>